<evidence type="ECO:0000313" key="2">
    <source>
        <dbReference type="EMBL" id="CAB4033755.1"/>
    </source>
</evidence>
<dbReference type="InterPro" id="IPR046700">
    <property type="entry name" value="DUF6570"/>
</dbReference>
<dbReference type="OrthoDB" id="5979373at2759"/>
<protein>
    <recommendedName>
        <fullName evidence="1">DUF6570 domain-containing protein</fullName>
    </recommendedName>
</protein>
<keyword evidence="3" id="KW-1185">Reference proteome</keyword>
<dbReference type="Proteomes" id="UP001152795">
    <property type="component" value="Unassembled WGS sequence"/>
</dbReference>
<name>A0A7D9JP11_PARCT</name>
<dbReference type="AlphaFoldDB" id="A0A7D9JP11"/>
<gene>
    <name evidence="2" type="ORF">PACLA_8A084657</name>
</gene>
<organism evidence="2 3">
    <name type="scientific">Paramuricea clavata</name>
    <name type="common">Red gorgonian</name>
    <name type="synonym">Violescent sea-whip</name>
    <dbReference type="NCBI Taxonomy" id="317549"/>
    <lineage>
        <taxon>Eukaryota</taxon>
        <taxon>Metazoa</taxon>
        <taxon>Cnidaria</taxon>
        <taxon>Anthozoa</taxon>
        <taxon>Octocorallia</taxon>
        <taxon>Malacalcyonacea</taxon>
        <taxon>Plexauridae</taxon>
        <taxon>Paramuricea</taxon>
    </lineage>
</organism>
<sequence length="323" mass="36711">MKRKRASESSQPSTLSIEAKQKKRLYAMEYRKQKHCEFEPLPCLISKFHDIVSQGLLYICTCCDQSWYKHSVITVTTLKENNPDVQKRLLNKKSVNNVEWLCKTCNKYLRNNKVPPCAAVNGLQFPEKLSFFDLNELECRLLAPRLAFQKLMQAPRGRQLKINGNIVNVPADVVNTVNMLPRFPNETSTIKVNLKRRLQYKSSALSLNVRPNKVAEAAKWLVNNGNLYKDEGITFNGTWLEDNSNTQMLFDDSDNDQTSDGSENVVTCNAECKTQQSSACDDDDEHWSEDEAEIPAGITDTMLTSPDFVTDNERQHILNVAPG</sequence>
<feature type="domain" description="DUF6570" evidence="1">
    <location>
        <begin position="111"/>
        <end position="235"/>
    </location>
</feature>
<evidence type="ECO:0000313" key="3">
    <source>
        <dbReference type="Proteomes" id="UP001152795"/>
    </source>
</evidence>
<proteinExistence type="predicted"/>
<reference evidence="2" key="1">
    <citation type="submission" date="2020-04" db="EMBL/GenBank/DDBJ databases">
        <authorList>
            <person name="Alioto T."/>
            <person name="Alioto T."/>
            <person name="Gomez Garrido J."/>
        </authorList>
    </citation>
    <scope>NUCLEOTIDE SEQUENCE</scope>
    <source>
        <strain evidence="2">A484AB</strain>
    </source>
</reference>
<accession>A0A7D9JP11</accession>
<evidence type="ECO:0000259" key="1">
    <source>
        <dbReference type="Pfam" id="PF20209"/>
    </source>
</evidence>
<dbReference type="Pfam" id="PF20209">
    <property type="entry name" value="DUF6570"/>
    <property type="match status" value="1"/>
</dbReference>
<comment type="caution">
    <text evidence="2">The sequence shown here is derived from an EMBL/GenBank/DDBJ whole genome shotgun (WGS) entry which is preliminary data.</text>
</comment>
<dbReference type="EMBL" id="CACRXK020019521">
    <property type="protein sequence ID" value="CAB4033755.1"/>
    <property type="molecule type" value="Genomic_DNA"/>
</dbReference>